<dbReference type="Gene3D" id="3.20.20.300">
    <property type="entry name" value="Glycoside hydrolase, family 3, N-terminal domain"/>
    <property type="match status" value="1"/>
</dbReference>
<feature type="domain" description="Glycoside hydrolase family 3 N-terminal" evidence="6">
    <location>
        <begin position="31"/>
        <end position="366"/>
    </location>
</feature>
<comment type="catalytic activity">
    <reaction evidence="1">
        <text>Hydrolysis of terminal non-reducing N-acetyl-D-hexosamine residues in N-acetyl-beta-D-hexosaminides.</text>
        <dbReference type="EC" id="3.2.1.52"/>
    </reaction>
</comment>
<dbReference type="PANTHER" id="PTHR30480:SF13">
    <property type="entry name" value="BETA-HEXOSAMINIDASE"/>
    <property type="match status" value="1"/>
</dbReference>
<evidence type="ECO:0000256" key="4">
    <source>
        <dbReference type="ARBA" id="ARBA00022801"/>
    </source>
</evidence>
<evidence type="ECO:0000256" key="3">
    <source>
        <dbReference type="ARBA" id="ARBA00012663"/>
    </source>
</evidence>
<protein>
    <recommendedName>
        <fullName evidence="3">beta-N-acetylhexosaminidase</fullName>
        <ecNumber evidence="3">3.2.1.52</ecNumber>
    </recommendedName>
</protein>
<dbReference type="InterPro" id="IPR050226">
    <property type="entry name" value="NagZ_Beta-hexosaminidase"/>
</dbReference>
<evidence type="ECO:0000256" key="2">
    <source>
        <dbReference type="ARBA" id="ARBA00005336"/>
    </source>
</evidence>
<comment type="caution">
    <text evidence="7">The sequence shown here is derived from an EMBL/GenBank/DDBJ whole genome shotgun (WGS) entry which is preliminary data.</text>
</comment>
<dbReference type="EC" id="3.2.1.52" evidence="3"/>
<dbReference type="InterPro" id="IPR001764">
    <property type="entry name" value="Glyco_hydro_3_N"/>
</dbReference>
<dbReference type="OrthoDB" id="9805821at2"/>
<sequence length="371" mass="41456">MFTYIIRFITALFMFITLISCNQPDASKVSLDVKVGQMITAGFRGTAIADTNHIVRDIKQYHLGGVVLFDYDVPADTSVRNITSPEQLKSLVGNVKKLADRPLLVSIDQEGGKVVRLKQKYGFPKTVSAQYLGDIDNADSTRHYARQIALTLSDMDINMNFAPVVDLNTNPQNPVIGNLERSFSKNPDIVTKHARIFINTMHNYDILTALKHFPGHGSSKKDSHLGVVDVSDTWSDKELIPYRQLIDSNLVDAVMTAHIFNAQIDSSYPATLSKPTVSGVLRDSLGFNKVVISDDLMMGAIRKEYGLKTTIKQTLQAGVDMLVFSNNSIYDPEIVPKAHRIIKQLIDEGVISEKRIDKSYQRIMKLKNKIQ</sequence>
<keyword evidence="4" id="KW-0378">Hydrolase</keyword>
<dbReference type="RefSeq" id="WP_148899245.1">
    <property type="nucleotide sequence ID" value="NZ_VNHY01000003.1"/>
</dbReference>
<dbReference type="InterPro" id="IPR017853">
    <property type="entry name" value="GH"/>
</dbReference>
<dbReference type="InterPro" id="IPR036962">
    <property type="entry name" value="Glyco_hydro_3_N_sf"/>
</dbReference>
<dbReference type="GO" id="GO:0005975">
    <property type="term" value="P:carbohydrate metabolic process"/>
    <property type="evidence" value="ECO:0007669"/>
    <property type="project" value="InterPro"/>
</dbReference>
<evidence type="ECO:0000259" key="6">
    <source>
        <dbReference type="Pfam" id="PF00933"/>
    </source>
</evidence>
<keyword evidence="8" id="KW-1185">Reference proteome</keyword>
<dbReference type="Proteomes" id="UP000324595">
    <property type="component" value="Unassembled WGS sequence"/>
</dbReference>
<evidence type="ECO:0000256" key="1">
    <source>
        <dbReference type="ARBA" id="ARBA00001231"/>
    </source>
</evidence>
<dbReference type="AlphaFoldDB" id="A0A5D3YJC2"/>
<proteinExistence type="inferred from homology"/>
<gene>
    <name evidence="7" type="ORF">LX73_1908</name>
</gene>
<dbReference type="PANTHER" id="PTHR30480">
    <property type="entry name" value="BETA-HEXOSAMINIDASE-RELATED"/>
    <property type="match status" value="1"/>
</dbReference>
<dbReference type="PROSITE" id="PS51257">
    <property type="entry name" value="PROKAR_LIPOPROTEIN"/>
    <property type="match status" value="1"/>
</dbReference>
<dbReference type="GO" id="GO:0004563">
    <property type="term" value="F:beta-N-acetylhexosaminidase activity"/>
    <property type="evidence" value="ECO:0007669"/>
    <property type="project" value="UniProtKB-EC"/>
</dbReference>
<dbReference type="Pfam" id="PF00933">
    <property type="entry name" value="Glyco_hydro_3"/>
    <property type="match status" value="1"/>
</dbReference>
<dbReference type="GO" id="GO:0009254">
    <property type="term" value="P:peptidoglycan turnover"/>
    <property type="evidence" value="ECO:0007669"/>
    <property type="project" value="TreeGrafter"/>
</dbReference>
<keyword evidence="5" id="KW-0326">Glycosidase</keyword>
<evidence type="ECO:0000313" key="7">
    <source>
        <dbReference type="EMBL" id="TYP92546.1"/>
    </source>
</evidence>
<comment type="similarity">
    <text evidence="2">Belongs to the glycosyl hydrolase 3 family.</text>
</comment>
<evidence type="ECO:0000256" key="5">
    <source>
        <dbReference type="ARBA" id="ARBA00023295"/>
    </source>
</evidence>
<dbReference type="EMBL" id="VNHY01000003">
    <property type="protein sequence ID" value="TYP92546.1"/>
    <property type="molecule type" value="Genomic_DNA"/>
</dbReference>
<dbReference type="SUPFAM" id="SSF51445">
    <property type="entry name" value="(Trans)glycosidases"/>
    <property type="match status" value="1"/>
</dbReference>
<evidence type="ECO:0000313" key="8">
    <source>
        <dbReference type="Proteomes" id="UP000324595"/>
    </source>
</evidence>
<organism evidence="7 8">
    <name type="scientific">Fodinibius salinus</name>
    <dbReference type="NCBI Taxonomy" id="860790"/>
    <lineage>
        <taxon>Bacteria</taxon>
        <taxon>Pseudomonadati</taxon>
        <taxon>Balneolota</taxon>
        <taxon>Balneolia</taxon>
        <taxon>Balneolales</taxon>
        <taxon>Balneolaceae</taxon>
        <taxon>Fodinibius</taxon>
    </lineage>
</organism>
<name>A0A5D3YJC2_9BACT</name>
<reference evidence="7 8" key="1">
    <citation type="submission" date="2019-07" db="EMBL/GenBank/DDBJ databases">
        <title>Genomic Encyclopedia of Archaeal and Bacterial Type Strains, Phase II (KMG-II): from individual species to whole genera.</title>
        <authorList>
            <person name="Goeker M."/>
        </authorList>
    </citation>
    <scope>NUCLEOTIDE SEQUENCE [LARGE SCALE GENOMIC DNA]</scope>
    <source>
        <strain evidence="7 8">DSM 21935</strain>
    </source>
</reference>
<accession>A0A5D3YJC2</accession>